<organism evidence="1 2">
    <name type="scientific">Prevotella illustrans</name>
    <dbReference type="NCBI Taxonomy" id="2800387"/>
    <lineage>
        <taxon>Bacteria</taxon>
        <taxon>Pseudomonadati</taxon>
        <taxon>Bacteroidota</taxon>
        <taxon>Bacteroidia</taxon>
        <taxon>Bacteroidales</taxon>
        <taxon>Prevotellaceae</taxon>
        <taxon>Prevotella</taxon>
    </lineage>
</organism>
<protein>
    <submittedName>
        <fullName evidence="1">Uncharacterized protein</fullName>
    </submittedName>
</protein>
<reference evidence="1 2" key="1">
    <citation type="submission" date="2021-01" db="EMBL/GenBank/DDBJ databases">
        <title>Prevotella A2931 sp. nov.</title>
        <authorList>
            <person name="Buhl M."/>
            <person name="Oberhettinger P."/>
        </authorList>
    </citation>
    <scope>NUCLEOTIDE SEQUENCE [LARGE SCALE GENOMIC DNA]</scope>
    <source>
        <strain evidence="1 2">A2931</strain>
    </source>
</reference>
<accession>A0ABS3M2S2</accession>
<evidence type="ECO:0000313" key="1">
    <source>
        <dbReference type="EMBL" id="MBO1362449.1"/>
    </source>
</evidence>
<keyword evidence="2" id="KW-1185">Reference proteome</keyword>
<dbReference type="Proteomes" id="UP000664265">
    <property type="component" value="Unassembled WGS sequence"/>
</dbReference>
<dbReference type="EMBL" id="JAERMS010000002">
    <property type="protein sequence ID" value="MBO1362449.1"/>
    <property type="molecule type" value="Genomic_DNA"/>
</dbReference>
<sequence>MVAGNGIFAFEAVGDGCGLDSEMTEAQIDFLAEMMPLNIEARYPSYKEQLAKALSPERCREMISKTNEMKLWINRKL</sequence>
<comment type="caution">
    <text evidence="1">The sequence shown here is derived from an EMBL/GenBank/DDBJ whole genome shotgun (WGS) entry which is preliminary data.</text>
</comment>
<gene>
    <name evidence="1" type="ORF">JHU38_01395</name>
</gene>
<name>A0ABS3M2S2_9BACT</name>
<evidence type="ECO:0000313" key="2">
    <source>
        <dbReference type="Proteomes" id="UP000664265"/>
    </source>
</evidence>
<proteinExistence type="predicted"/>